<accession>A0A7K3VRR6</accession>
<evidence type="ECO:0000313" key="1">
    <source>
        <dbReference type="EMBL" id="NEK19879.1"/>
    </source>
</evidence>
<dbReference type="EMBL" id="WUFV01000034">
    <property type="protein sequence ID" value="NEK19879.1"/>
    <property type="molecule type" value="Genomic_DNA"/>
</dbReference>
<gene>
    <name evidence="1" type="ORF">GR257_34515</name>
</gene>
<comment type="caution">
    <text evidence="1">The sequence shown here is derived from an EMBL/GenBank/DDBJ whole genome shotgun (WGS) entry which is preliminary data.</text>
</comment>
<protein>
    <submittedName>
        <fullName evidence="1">Uncharacterized protein</fullName>
    </submittedName>
</protein>
<reference evidence="1 2" key="1">
    <citation type="submission" date="2019-12" db="EMBL/GenBank/DDBJ databases">
        <title>Rhizobium genotypes associated with high levels of biological nitrogen fixation by grain legumes in a temperate-maritime cropping system.</title>
        <authorList>
            <person name="Maluk M."/>
            <person name="Francesc Ferrando Molina F."/>
            <person name="Lopez Del Egido L."/>
            <person name="Lafos M."/>
            <person name="Langarica-Fuentes A."/>
            <person name="Gebre Yohannes G."/>
            <person name="Young M.W."/>
            <person name="Martin P."/>
            <person name="Gantlett R."/>
            <person name="Kenicer G."/>
            <person name="Hawes C."/>
            <person name="Begg G.S."/>
            <person name="Quilliam R.S."/>
            <person name="Squire G.R."/>
            <person name="Poole P.S."/>
            <person name="Young P.W."/>
            <person name="Iannetta P.M."/>
            <person name="James E.K."/>
        </authorList>
    </citation>
    <scope>NUCLEOTIDE SEQUENCE [LARGE SCALE GENOMIC DNA]</scope>
    <source>
        <strain evidence="1 2">JHI54</strain>
    </source>
</reference>
<dbReference type="Proteomes" id="UP000471705">
    <property type="component" value="Unassembled WGS sequence"/>
</dbReference>
<name>A0A7K3VRR6_RHILE</name>
<dbReference type="AlphaFoldDB" id="A0A7K3VRR6"/>
<evidence type="ECO:0000313" key="2">
    <source>
        <dbReference type="Proteomes" id="UP000471705"/>
    </source>
</evidence>
<sequence>MLKTIAKLFSKKPAEPAAPSMSPEDQAAFDKGREISQAQTAEIEHFIGWRFEQIRTGYLDVIQKQFDSGRQQQEYSPLLVARVEYSLYLKHVQEAEDALKAEVYQTFQGWADLNRELAVEDIIEKWLDTILSDRFLDLRTEGLKVMTDNADILKTADDSWRRKFPDLAAAQPLD</sequence>
<dbReference type="RefSeq" id="WP_164049987.1">
    <property type="nucleotide sequence ID" value="NZ_WUFV01000034.1"/>
</dbReference>
<proteinExistence type="predicted"/>
<organism evidence="1 2">
    <name type="scientific">Rhizobium leguminosarum</name>
    <dbReference type="NCBI Taxonomy" id="384"/>
    <lineage>
        <taxon>Bacteria</taxon>
        <taxon>Pseudomonadati</taxon>
        <taxon>Pseudomonadota</taxon>
        <taxon>Alphaproteobacteria</taxon>
        <taxon>Hyphomicrobiales</taxon>
        <taxon>Rhizobiaceae</taxon>
        <taxon>Rhizobium/Agrobacterium group</taxon>
        <taxon>Rhizobium</taxon>
    </lineage>
</organism>